<feature type="region of interest" description="Disordered" evidence="1">
    <location>
        <begin position="251"/>
        <end position="275"/>
    </location>
</feature>
<gene>
    <name evidence="2" type="ORF">ECRASSUSDP1_LOCUS17517</name>
</gene>
<dbReference type="Proteomes" id="UP001295684">
    <property type="component" value="Unassembled WGS sequence"/>
</dbReference>
<sequence>MEPDNIGTEVSYPKKPTFKVLLKCLNDDSKWDQNDLDEEQKQFPKYRDMDIQTDYTLSDIENFEVYKDWYVKESWSAFAQIAKFRKEIIREIKKDYIKKAYFKISKKYSKQVKGINSMSPIQRKRFKTGENEELEGSSSQDGYSEAFLRNSLQKTCEIVIKTNRLNLDKKKIKEPSYQDTLQEFSCQAYMQVPSQTNAVTSPISDGIQTFLKVDSKDRNIQATTCGTVMTSTQTFSDCTAGLDVSLQFPSNSTLQTRSRPEEEERSGKVYKDVAI</sequence>
<evidence type="ECO:0000313" key="2">
    <source>
        <dbReference type="EMBL" id="CAI2376148.1"/>
    </source>
</evidence>
<protein>
    <submittedName>
        <fullName evidence="2">Uncharacterized protein</fullName>
    </submittedName>
</protein>
<name>A0AAD2D1C8_EUPCR</name>
<evidence type="ECO:0000313" key="3">
    <source>
        <dbReference type="Proteomes" id="UP001295684"/>
    </source>
</evidence>
<dbReference type="AlphaFoldDB" id="A0AAD2D1C8"/>
<proteinExistence type="predicted"/>
<comment type="caution">
    <text evidence="2">The sequence shown here is derived from an EMBL/GenBank/DDBJ whole genome shotgun (WGS) entry which is preliminary data.</text>
</comment>
<accession>A0AAD2D1C8</accession>
<keyword evidence="3" id="KW-1185">Reference proteome</keyword>
<evidence type="ECO:0000256" key="1">
    <source>
        <dbReference type="SAM" id="MobiDB-lite"/>
    </source>
</evidence>
<dbReference type="EMBL" id="CAMPGE010017685">
    <property type="protein sequence ID" value="CAI2376148.1"/>
    <property type="molecule type" value="Genomic_DNA"/>
</dbReference>
<reference evidence="2" key="1">
    <citation type="submission" date="2023-07" db="EMBL/GenBank/DDBJ databases">
        <authorList>
            <consortium name="AG Swart"/>
            <person name="Singh M."/>
            <person name="Singh A."/>
            <person name="Seah K."/>
            <person name="Emmerich C."/>
        </authorList>
    </citation>
    <scope>NUCLEOTIDE SEQUENCE</scope>
    <source>
        <strain evidence="2">DP1</strain>
    </source>
</reference>
<feature type="compositionally biased region" description="Basic and acidic residues" evidence="1">
    <location>
        <begin position="258"/>
        <end position="275"/>
    </location>
</feature>
<organism evidence="2 3">
    <name type="scientific">Euplotes crassus</name>
    <dbReference type="NCBI Taxonomy" id="5936"/>
    <lineage>
        <taxon>Eukaryota</taxon>
        <taxon>Sar</taxon>
        <taxon>Alveolata</taxon>
        <taxon>Ciliophora</taxon>
        <taxon>Intramacronucleata</taxon>
        <taxon>Spirotrichea</taxon>
        <taxon>Hypotrichia</taxon>
        <taxon>Euplotida</taxon>
        <taxon>Euplotidae</taxon>
        <taxon>Moneuplotes</taxon>
    </lineage>
</organism>